<dbReference type="PANTHER" id="PTHR34475:SF1">
    <property type="entry name" value="CYTOSKELETON PROTEIN RODZ"/>
    <property type="match status" value="1"/>
</dbReference>
<evidence type="ECO:0000313" key="3">
    <source>
        <dbReference type="EMBL" id="MEA9356031.1"/>
    </source>
</evidence>
<dbReference type="Pfam" id="PF13413">
    <property type="entry name" value="HTH_25"/>
    <property type="match status" value="1"/>
</dbReference>
<comment type="caution">
    <text evidence="3">The sequence shown here is derived from an EMBL/GenBank/DDBJ whole genome shotgun (WGS) entry which is preliminary data.</text>
</comment>
<feature type="domain" description="Cytoskeleton protein RodZ-like C-terminal" evidence="2">
    <location>
        <begin position="178"/>
        <end position="238"/>
    </location>
</feature>
<protein>
    <submittedName>
        <fullName evidence="3">RodZ domain-containing protein</fullName>
    </submittedName>
</protein>
<feature type="transmembrane region" description="Helical" evidence="1">
    <location>
        <begin position="112"/>
        <end position="131"/>
    </location>
</feature>
<reference evidence="3 4" key="1">
    <citation type="submission" date="2023-11" db="EMBL/GenBank/DDBJ databases">
        <title>A Novel Polar Bacteriovorax (B. antarcticus) Isolated from the Biocrust in Antarctica.</title>
        <authorList>
            <person name="Mun W."/>
            <person name="Choi S.Y."/>
            <person name="Mitchell R.J."/>
        </authorList>
    </citation>
    <scope>NUCLEOTIDE SEQUENCE [LARGE SCALE GENOMIC DNA]</scope>
    <source>
        <strain evidence="3 4">PP10</strain>
    </source>
</reference>
<keyword evidence="1" id="KW-0812">Transmembrane</keyword>
<dbReference type="Pfam" id="PF13464">
    <property type="entry name" value="RodZ_C"/>
    <property type="match status" value="1"/>
</dbReference>
<keyword evidence="4" id="KW-1185">Reference proteome</keyword>
<keyword evidence="1" id="KW-0472">Membrane</keyword>
<dbReference type="PANTHER" id="PTHR34475">
    <property type="match status" value="1"/>
</dbReference>
<accession>A0ABU5VSK1</accession>
<dbReference type="InterPro" id="IPR050400">
    <property type="entry name" value="Bact_Cytoskel_RodZ"/>
</dbReference>
<evidence type="ECO:0000313" key="4">
    <source>
        <dbReference type="Proteomes" id="UP001302274"/>
    </source>
</evidence>
<dbReference type="InterPro" id="IPR010982">
    <property type="entry name" value="Lambda_DNA-bd_dom_sf"/>
</dbReference>
<evidence type="ECO:0000256" key="1">
    <source>
        <dbReference type="SAM" id="Phobius"/>
    </source>
</evidence>
<sequence>MKYYQSLGEMLYKARLAQNITIEDLSTRTKIHKTLIHSLESDDFPNLPNRVYILGFLKSMSEELRFNVKDAVALYDLLLLREQHATPVEVKVDAPIPDKVVFFKKRKIKLKWLVAAVLLFVLLIIISPLLVEMKASDTPHVVTEVKKKTTRTQAKKKVSTDNTVILQGSIKVSINAKNGNSWVSFKVDKNPIRQLTLKKGSSIVLTGEKIRLTLGNYKALEIYDSNEIVSIAKNNKGKAVVVSFPQKKNEKKSESDLIFSLEGIPQLQNQRL</sequence>
<dbReference type="Proteomes" id="UP001302274">
    <property type="component" value="Unassembled WGS sequence"/>
</dbReference>
<name>A0ABU5VSK1_9BACT</name>
<proteinExistence type="predicted"/>
<gene>
    <name evidence="3" type="ORF">SHI21_07460</name>
</gene>
<evidence type="ECO:0000259" key="2">
    <source>
        <dbReference type="Pfam" id="PF13464"/>
    </source>
</evidence>
<dbReference type="RefSeq" id="WP_323575694.1">
    <property type="nucleotide sequence ID" value="NZ_JAYGJQ010000001.1"/>
</dbReference>
<dbReference type="SUPFAM" id="SSF47413">
    <property type="entry name" value="lambda repressor-like DNA-binding domains"/>
    <property type="match status" value="1"/>
</dbReference>
<dbReference type="EMBL" id="JAYGJQ010000001">
    <property type="protein sequence ID" value="MEA9356031.1"/>
    <property type="molecule type" value="Genomic_DNA"/>
</dbReference>
<dbReference type="Gene3D" id="1.10.260.40">
    <property type="entry name" value="lambda repressor-like DNA-binding domains"/>
    <property type="match status" value="1"/>
</dbReference>
<keyword evidence="1" id="KW-1133">Transmembrane helix</keyword>
<dbReference type="InterPro" id="IPR025194">
    <property type="entry name" value="RodZ-like_C"/>
</dbReference>
<organism evidence="3 4">
    <name type="scientific">Bacteriovorax antarcticus</name>
    <dbReference type="NCBI Taxonomy" id="3088717"/>
    <lineage>
        <taxon>Bacteria</taxon>
        <taxon>Pseudomonadati</taxon>
        <taxon>Bdellovibrionota</taxon>
        <taxon>Bacteriovoracia</taxon>
        <taxon>Bacteriovoracales</taxon>
        <taxon>Bacteriovoracaceae</taxon>
        <taxon>Bacteriovorax</taxon>
    </lineage>
</organism>